<feature type="region of interest" description="Disordered" evidence="1">
    <location>
        <begin position="1"/>
        <end position="27"/>
    </location>
</feature>
<accession>A0A0G1EN27</accession>
<feature type="compositionally biased region" description="Basic and acidic residues" evidence="1">
    <location>
        <begin position="1"/>
        <end position="12"/>
    </location>
</feature>
<gene>
    <name evidence="2" type="ORF">UV91_C0006G0014</name>
</gene>
<evidence type="ECO:0000256" key="1">
    <source>
        <dbReference type="SAM" id="MobiDB-lite"/>
    </source>
</evidence>
<organism evidence="2 3">
    <name type="scientific">Candidatus Nomurabacteria bacterium GW2011_GWF2_43_24</name>
    <dbReference type="NCBI Taxonomy" id="1618778"/>
    <lineage>
        <taxon>Bacteria</taxon>
        <taxon>Candidatus Nomuraibacteriota</taxon>
    </lineage>
</organism>
<reference evidence="2 3" key="1">
    <citation type="journal article" date="2015" name="Nature">
        <title>rRNA introns, odd ribosomes, and small enigmatic genomes across a large radiation of phyla.</title>
        <authorList>
            <person name="Brown C.T."/>
            <person name="Hug L.A."/>
            <person name="Thomas B.C."/>
            <person name="Sharon I."/>
            <person name="Castelle C.J."/>
            <person name="Singh A."/>
            <person name="Wilkins M.J."/>
            <person name="Williams K.H."/>
            <person name="Banfield J.F."/>
        </authorList>
    </citation>
    <scope>NUCLEOTIDE SEQUENCE [LARGE SCALE GENOMIC DNA]</scope>
</reference>
<sequence length="290" mass="32383">MFRESKNLKDTNSRPSNLSLTKREEQEGGLSYTKTHKLITALYMVTDIIDKDEPLRNKLRTLGIEILSDITSMSRLNLDTPLIKISEIMSFLDIASAINIISEMNTNILRKEFSELNQSIQESTGNTGIINKKVDLVEFFETSSGERLDLYSTSPSARGRNKDGVFERGTSIGHHRIGVQKGNTLLKALSDKNLSDIGHPNSGNGAREKHAKDFLALKKQRHDDITNIIKIAGGSATIKDIKDKVQATPEISSFIASSSEKTLQRELASMVKNGVLNKTGEKRWSRYFIK</sequence>
<dbReference type="AlphaFoldDB" id="A0A0G1EN27"/>
<comment type="caution">
    <text evidence="2">The sequence shown here is derived from an EMBL/GenBank/DDBJ whole genome shotgun (WGS) entry which is preliminary data.</text>
</comment>
<evidence type="ECO:0000313" key="2">
    <source>
        <dbReference type="EMBL" id="KKT11385.1"/>
    </source>
</evidence>
<proteinExistence type="predicted"/>
<evidence type="ECO:0000313" key="3">
    <source>
        <dbReference type="Proteomes" id="UP000033907"/>
    </source>
</evidence>
<name>A0A0G1EN27_9BACT</name>
<dbReference type="EMBL" id="LCGH01000006">
    <property type="protein sequence ID" value="KKT11385.1"/>
    <property type="molecule type" value="Genomic_DNA"/>
</dbReference>
<protein>
    <submittedName>
        <fullName evidence="2">Uncharacterized protein</fullName>
    </submittedName>
</protein>
<dbReference type="Proteomes" id="UP000033907">
    <property type="component" value="Unassembled WGS sequence"/>
</dbReference>